<evidence type="ECO:0000313" key="3">
    <source>
        <dbReference type="Proteomes" id="UP000431269"/>
    </source>
</evidence>
<dbReference type="InterPro" id="IPR036390">
    <property type="entry name" value="WH_DNA-bd_sf"/>
</dbReference>
<evidence type="ECO:0000313" key="2">
    <source>
        <dbReference type="EMBL" id="QGZ96731.1"/>
    </source>
</evidence>
<organism evidence="2 3">
    <name type="scientific">Terricaulis silvestris</name>
    <dbReference type="NCBI Taxonomy" id="2686094"/>
    <lineage>
        <taxon>Bacteria</taxon>
        <taxon>Pseudomonadati</taxon>
        <taxon>Pseudomonadota</taxon>
        <taxon>Alphaproteobacteria</taxon>
        <taxon>Caulobacterales</taxon>
        <taxon>Caulobacteraceae</taxon>
        <taxon>Terricaulis</taxon>
    </lineage>
</organism>
<sequence>MAETEWTSQLRRGVLELCVLRILRDKPNYGYEIVTALAEFGPLSAGENTVYPLLRRLKTERYLEGYAVESPTGPPRQYFRLSARGRQHLTDLQTEWTEMARAVERCLGKGAKND</sequence>
<dbReference type="AlphaFoldDB" id="A0A6I6MRE8"/>
<dbReference type="SUPFAM" id="SSF46785">
    <property type="entry name" value="Winged helix' DNA-binding domain"/>
    <property type="match status" value="1"/>
</dbReference>
<reference evidence="3" key="1">
    <citation type="submission" date="2019-12" db="EMBL/GenBank/DDBJ databases">
        <title>Complete genome of Terracaulis silvestris 0127_4.</title>
        <authorList>
            <person name="Vieira S."/>
            <person name="Riedel T."/>
            <person name="Sproer C."/>
            <person name="Pascual J."/>
            <person name="Boedeker C."/>
            <person name="Overmann J."/>
        </authorList>
    </citation>
    <scope>NUCLEOTIDE SEQUENCE [LARGE SCALE GENOMIC DNA]</scope>
    <source>
        <strain evidence="3">0127_4</strain>
    </source>
</reference>
<dbReference type="InterPro" id="IPR052509">
    <property type="entry name" value="Metal_resp_DNA-bind_regulator"/>
</dbReference>
<proteinExistence type="predicted"/>
<dbReference type="Gene3D" id="1.10.10.10">
    <property type="entry name" value="Winged helix-like DNA-binding domain superfamily/Winged helix DNA-binding domain"/>
    <property type="match status" value="1"/>
</dbReference>
<dbReference type="RefSeq" id="WP_158767504.1">
    <property type="nucleotide sequence ID" value="NZ_CP047045.1"/>
</dbReference>
<name>A0A6I6MRE8_9CAUL</name>
<dbReference type="InterPro" id="IPR005149">
    <property type="entry name" value="Tscrpt_reg_PadR_N"/>
</dbReference>
<dbReference type="KEGG" id="tsv:DSM104635_03592"/>
<evidence type="ECO:0000259" key="1">
    <source>
        <dbReference type="Pfam" id="PF03551"/>
    </source>
</evidence>
<accession>A0A6I6MRE8</accession>
<dbReference type="EMBL" id="CP047045">
    <property type="protein sequence ID" value="QGZ96731.1"/>
    <property type="molecule type" value="Genomic_DNA"/>
</dbReference>
<gene>
    <name evidence="2" type="ORF">DSM104635_03592</name>
</gene>
<feature type="domain" description="Transcription regulator PadR N-terminal" evidence="1">
    <location>
        <begin position="19"/>
        <end position="90"/>
    </location>
</feature>
<dbReference type="Proteomes" id="UP000431269">
    <property type="component" value="Chromosome"/>
</dbReference>
<dbReference type="PANTHER" id="PTHR33169:SF14">
    <property type="entry name" value="TRANSCRIPTIONAL REGULATOR RV3488"/>
    <property type="match status" value="1"/>
</dbReference>
<dbReference type="PANTHER" id="PTHR33169">
    <property type="entry name" value="PADR-FAMILY TRANSCRIPTIONAL REGULATOR"/>
    <property type="match status" value="1"/>
</dbReference>
<protein>
    <submittedName>
        <fullName evidence="2">Transcriptional regulator, Acidobacterial, PadR-family</fullName>
    </submittedName>
</protein>
<dbReference type="Pfam" id="PF03551">
    <property type="entry name" value="PadR"/>
    <property type="match status" value="1"/>
</dbReference>
<dbReference type="InterPro" id="IPR036388">
    <property type="entry name" value="WH-like_DNA-bd_sf"/>
</dbReference>
<keyword evidence="3" id="KW-1185">Reference proteome</keyword>